<dbReference type="AlphaFoldDB" id="A0A0F9G447"/>
<dbReference type="EMBL" id="LAZR01019167">
    <property type="protein sequence ID" value="KKL93514.1"/>
    <property type="molecule type" value="Genomic_DNA"/>
</dbReference>
<comment type="caution">
    <text evidence="1">The sequence shown here is derived from an EMBL/GenBank/DDBJ whole genome shotgun (WGS) entry which is preliminary data.</text>
</comment>
<accession>A0A0F9G447</accession>
<sequence length="102" mass="11672">MGFWNKLFSGKEKTTSTRMKGDFIPFFVKCDKCGEEITVRINRRTDVQNLYADPGDEGAAYTLKKEILGKKCSHLMNIEVDFDRNYRIISQNISGGKFIAPQ</sequence>
<evidence type="ECO:0000313" key="1">
    <source>
        <dbReference type="EMBL" id="KKL93514.1"/>
    </source>
</evidence>
<protein>
    <submittedName>
        <fullName evidence="1">Uncharacterized protein</fullName>
    </submittedName>
</protein>
<reference evidence="1" key="1">
    <citation type="journal article" date="2015" name="Nature">
        <title>Complex archaea that bridge the gap between prokaryotes and eukaryotes.</title>
        <authorList>
            <person name="Spang A."/>
            <person name="Saw J.H."/>
            <person name="Jorgensen S.L."/>
            <person name="Zaremba-Niedzwiedzka K."/>
            <person name="Martijn J."/>
            <person name="Lind A.E."/>
            <person name="van Eijk R."/>
            <person name="Schleper C."/>
            <person name="Guy L."/>
            <person name="Ettema T.J."/>
        </authorList>
    </citation>
    <scope>NUCLEOTIDE SEQUENCE</scope>
</reference>
<gene>
    <name evidence="1" type="ORF">LCGC14_1873940</name>
</gene>
<organism evidence="1">
    <name type="scientific">marine sediment metagenome</name>
    <dbReference type="NCBI Taxonomy" id="412755"/>
    <lineage>
        <taxon>unclassified sequences</taxon>
        <taxon>metagenomes</taxon>
        <taxon>ecological metagenomes</taxon>
    </lineage>
</organism>
<name>A0A0F9G447_9ZZZZ</name>
<proteinExistence type="predicted"/>